<dbReference type="SUPFAM" id="SSF81321">
    <property type="entry name" value="Family A G protein-coupled receptor-like"/>
    <property type="match status" value="1"/>
</dbReference>
<dbReference type="GO" id="GO:0001525">
    <property type="term" value="P:angiogenesis"/>
    <property type="evidence" value="ECO:0007669"/>
    <property type="project" value="UniProtKB-KW"/>
</dbReference>
<dbReference type="GO" id="GO:0006955">
    <property type="term" value="P:immune response"/>
    <property type="evidence" value="ECO:0007669"/>
    <property type="project" value="TreeGrafter"/>
</dbReference>
<keyword evidence="6" id="KW-0037">Angiogenesis</keyword>
<dbReference type="GO" id="GO:0002685">
    <property type="term" value="P:regulation of leukocyte migration"/>
    <property type="evidence" value="ECO:0007669"/>
    <property type="project" value="InterPro"/>
</dbReference>
<evidence type="ECO:0000259" key="18">
    <source>
        <dbReference type="PROSITE" id="PS50262"/>
    </source>
</evidence>
<dbReference type="OrthoDB" id="9818824at2759"/>
<dbReference type="GO" id="GO:0009897">
    <property type="term" value="C:external side of plasma membrane"/>
    <property type="evidence" value="ECO:0007669"/>
    <property type="project" value="TreeGrafter"/>
</dbReference>
<protein>
    <recommendedName>
        <fullName evidence="2">C-X-C chemokine receptor type 3</fullName>
    </recommendedName>
    <alternativeName>
        <fullName evidence="15">Interferon-inducible protein 10 receptor</fullName>
    </alternativeName>
</protein>
<dbReference type="PRINTS" id="PR01532">
    <property type="entry name" value="CXCCHMKINER3"/>
</dbReference>
<comment type="subcellular location">
    <subcellularLocation>
        <location evidence="1">Cell membrane</location>
        <topology evidence="1">Multi-pass membrane protein</topology>
    </subcellularLocation>
</comment>
<keyword evidence="5" id="KW-0765">Sulfation</keyword>
<dbReference type="GO" id="GO:0016494">
    <property type="term" value="F:C-X-C chemokine receptor activity"/>
    <property type="evidence" value="ECO:0007669"/>
    <property type="project" value="InterPro"/>
</dbReference>
<keyword evidence="4" id="KW-0145">Chemotaxis</keyword>
<evidence type="ECO:0000256" key="9">
    <source>
        <dbReference type="ARBA" id="ARBA00023040"/>
    </source>
</evidence>
<dbReference type="GO" id="GO:0006954">
    <property type="term" value="P:inflammatory response"/>
    <property type="evidence" value="ECO:0007669"/>
    <property type="project" value="InterPro"/>
</dbReference>
<dbReference type="Pfam" id="PF00001">
    <property type="entry name" value="7tm_1"/>
    <property type="match status" value="1"/>
</dbReference>
<evidence type="ECO:0000256" key="3">
    <source>
        <dbReference type="ARBA" id="ARBA00022475"/>
    </source>
</evidence>
<evidence type="ECO:0000256" key="13">
    <source>
        <dbReference type="ARBA" id="ARBA00023180"/>
    </source>
</evidence>
<evidence type="ECO:0000256" key="12">
    <source>
        <dbReference type="ARBA" id="ARBA00023170"/>
    </source>
</evidence>
<dbReference type="FunFam" id="1.20.1070.10:FF:000159">
    <property type="entry name" value="C-X-C chemokine receptor type 3"/>
    <property type="match status" value="1"/>
</dbReference>
<dbReference type="PROSITE" id="PS00237">
    <property type="entry name" value="G_PROTEIN_RECEP_F1_1"/>
    <property type="match status" value="1"/>
</dbReference>
<feature type="transmembrane region" description="Helical" evidence="17">
    <location>
        <begin position="48"/>
        <end position="69"/>
    </location>
</feature>
<feature type="transmembrane region" description="Helical" evidence="17">
    <location>
        <begin position="247"/>
        <end position="271"/>
    </location>
</feature>
<evidence type="ECO:0000313" key="19">
    <source>
        <dbReference type="EMBL" id="KAG8433892.1"/>
    </source>
</evidence>
<dbReference type="PANTHER" id="PTHR10489:SF671">
    <property type="entry name" value="C-X-C CHEMOKINE RECEPTOR TYPE 3"/>
    <property type="match status" value="1"/>
</dbReference>
<keyword evidence="9 16" id="KW-0297">G-protein coupled receptor</keyword>
<keyword evidence="7 16" id="KW-0812">Transmembrane</keyword>
<keyword evidence="8 17" id="KW-1133">Transmembrane helix</keyword>
<keyword evidence="11" id="KW-1015">Disulfide bond</keyword>
<evidence type="ECO:0000256" key="1">
    <source>
        <dbReference type="ARBA" id="ARBA00004651"/>
    </source>
</evidence>
<dbReference type="GO" id="GO:0007204">
    <property type="term" value="P:positive regulation of cytosolic calcium ion concentration"/>
    <property type="evidence" value="ECO:0007669"/>
    <property type="project" value="TreeGrafter"/>
</dbReference>
<dbReference type="PRINTS" id="PR00657">
    <property type="entry name" value="CCCHEMOKINER"/>
</dbReference>
<name>A0A8T2IPI5_9PIPI</name>
<comment type="similarity">
    <text evidence="16">Belongs to the G-protein coupled receptor 1 family.</text>
</comment>
<dbReference type="Gene3D" id="1.20.1070.10">
    <property type="entry name" value="Rhodopsin 7-helix transmembrane proteins"/>
    <property type="match status" value="1"/>
</dbReference>
<keyword evidence="20" id="KW-1185">Reference proteome</keyword>
<dbReference type="InterPro" id="IPR000355">
    <property type="entry name" value="Chemokine_rcpt"/>
</dbReference>
<comment type="caution">
    <text evidence="19">The sequence shown here is derived from an EMBL/GenBank/DDBJ whole genome shotgun (WGS) entry which is preliminary data.</text>
</comment>
<feature type="transmembrane region" description="Helical" evidence="17">
    <location>
        <begin position="210"/>
        <end position="235"/>
    </location>
</feature>
<evidence type="ECO:0000256" key="10">
    <source>
        <dbReference type="ARBA" id="ARBA00023136"/>
    </source>
</evidence>
<dbReference type="PRINTS" id="PR00237">
    <property type="entry name" value="GPCRRHODOPSN"/>
</dbReference>
<proteinExistence type="inferred from homology"/>
<dbReference type="AlphaFoldDB" id="A0A8T2IPI5"/>
<dbReference type="Proteomes" id="UP000812440">
    <property type="component" value="Chromosome 7"/>
</dbReference>
<keyword evidence="10 17" id="KW-0472">Membrane</keyword>
<feature type="transmembrane region" description="Helical" evidence="17">
    <location>
        <begin position="116"/>
        <end position="137"/>
    </location>
</feature>
<feature type="transmembrane region" description="Helical" evidence="17">
    <location>
        <begin position="157"/>
        <end position="180"/>
    </location>
</feature>
<dbReference type="InterPro" id="IPR000276">
    <property type="entry name" value="GPCR_Rhodpsn"/>
</dbReference>
<keyword evidence="14 16" id="KW-0807">Transducer</keyword>
<evidence type="ECO:0000256" key="15">
    <source>
        <dbReference type="ARBA" id="ARBA00030908"/>
    </source>
</evidence>
<dbReference type="CDD" id="cd15180">
    <property type="entry name" value="7tmA_CXCR3"/>
    <property type="match status" value="1"/>
</dbReference>
<evidence type="ECO:0000256" key="17">
    <source>
        <dbReference type="SAM" id="Phobius"/>
    </source>
</evidence>
<feature type="transmembrane region" description="Helical" evidence="17">
    <location>
        <begin position="291"/>
        <end position="314"/>
    </location>
</feature>
<evidence type="ECO:0000256" key="5">
    <source>
        <dbReference type="ARBA" id="ARBA00022641"/>
    </source>
</evidence>
<feature type="domain" description="G-protein coupled receptors family 1 profile" evidence="18">
    <location>
        <begin position="60"/>
        <end position="311"/>
    </location>
</feature>
<dbReference type="InterPro" id="IPR017452">
    <property type="entry name" value="GPCR_Rhodpsn_7TM"/>
</dbReference>
<keyword evidence="13" id="KW-0325">Glycoprotein</keyword>
<organism evidence="19 20">
    <name type="scientific">Hymenochirus boettgeri</name>
    <name type="common">Congo dwarf clawed frog</name>
    <dbReference type="NCBI Taxonomy" id="247094"/>
    <lineage>
        <taxon>Eukaryota</taxon>
        <taxon>Metazoa</taxon>
        <taxon>Chordata</taxon>
        <taxon>Craniata</taxon>
        <taxon>Vertebrata</taxon>
        <taxon>Euteleostomi</taxon>
        <taxon>Amphibia</taxon>
        <taxon>Batrachia</taxon>
        <taxon>Anura</taxon>
        <taxon>Pipoidea</taxon>
        <taxon>Pipidae</taxon>
        <taxon>Pipinae</taxon>
        <taxon>Hymenochirus</taxon>
    </lineage>
</organism>
<dbReference type="InterPro" id="IPR050119">
    <property type="entry name" value="CCR1-9-like"/>
</dbReference>
<dbReference type="GO" id="GO:0019957">
    <property type="term" value="F:C-C chemokine binding"/>
    <property type="evidence" value="ECO:0007669"/>
    <property type="project" value="TreeGrafter"/>
</dbReference>
<accession>A0A8T2IPI5</accession>
<dbReference type="PANTHER" id="PTHR10489">
    <property type="entry name" value="CELL ADHESION MOLECULE"/>
    <property type="match status" value="1"/>
</dbReference>
<dbReference type="GO" id="GO:0019722">
    <property type="term" value="P:calcium-mediated signaling"/>
    <property type="evidence" value="ECO:0007669"/>
    <property type="project" value="TreeGrafter"/>
</dbReference>
<reference evidence="19" key="1">
    <citation type="thesis" date="2020" institute="ProQuest LLC" country="789 East Eisenhower Parkway, Ann Arbor, MI, USA">
        <title>Comparative Genomics and Chromosome Evolution.</title>
        <authorList>
            <person name="Mudd A.B."/>
        </authorList>
    </citation>
    <scope>NUCLEOTIDE SEQUENCE</scope>
    <source>
        <strain evidence="19">Female2</strain>
        <tissue evidence="19">Blood</tissue>
    </source>
</reference>
<evidence type="ECO:0000256" key="7">
    <source>
        <dbReference type="ARBA" id="ARBA00022692"/>
    </source>
</evidence>
<evidence type="ECO:0000256" key="2">
    <source>
        <dbReference type="ARBA" id="ARBA00020038"/>
    </source>
</evidence>
<evidence type="ECO:0000256" key="11">
    <source>
        <dbReference type="ARBA" id="ARBA00023157"/>
    </source>
</evidence>
<evidence type="ECO:0000256" key="4">
    <source>
        <dbReference type="ARBA" id="ARBA00022500"/>
    </source>
</evidence>
<dbReference type="GO" id="GO:0060326">
    <property type="term" value="P:cell chemotaxis"/>
    <property type="evidence" value="ECO:0007669"/>
    <property type="project" value="TreeGrafter"/>
</dbReference>
<evidence type="ECO:0000256" key="8">
    <source>
        <dbReference type="ARBA" id="ARBA00022989"/>
    </source>
</evidence>
<dbReference type="PROSITE" id="PS50262">
    <property type="entry name" value="G_PROTEIN_RECEP_F1_2"/>
    <property type="match status" value="1"/>
</dbReference>
<sequence>MAFHEVFNLSDLQHFTSLYDSYSSSEDGNTAPCSLDETITFDRGFLPAFYSLLFFLGMAGNVLVMVVLLQNRLRLQSTDVFLLHLAAADILLVVTLPFWAVQAVLGWLFGNVWCKFVASVFKVNFYACTFLLVCISCDRYLSIVYAIQIYKKHRSHLVHWSCALVWGLCIGLTVPDMIYFQAAFDYRTNMMECQPVYGPTTKTWRVSTTFLYHILGFLLPLCFMLYCYTHIILTLLQTRGFKKQKALRVIIAVVLTFFLCWTPYNIVALMATFNMLQLLADNCTLDRNIDMALSVTSGLCYFHCCLNPFLYAFVGAKFKMKFLELLNKMSCVCPQSLQKYLKEKAPAKSRSSWSESGDTTISGL</sequence>
<evidence type="ECO:0000256" key="6">
    <source>
        <dbReference type="ARBA" id="ARBA00022657"/>
    </source>
</evidence>
<keyword evidence="3" id="KW-1003">Cell membrane</keyword>
<evidence type="ECO:0000256" key="14">
    <source>
        <dbReference type="ARBA" id="ARBA00023224"/>
    </source>
</evidence>
<keyword evidence="12 16" id="KW-0675">Receptor</keyword>
<dbReference type="InterPro" id="IPR004070">
    <property type="entry name" value="Chemokine_CXCR3"/>
</dbReference>
<dbReference type="GO" id="GO:0016493">
    <property type="term" value="F:C-C chemokine receptor activity"/>
    <property type="evidence" value="ECO:0007669"/>
    <property type="project" value="TreeGrafter"/>
</dbReference>
<evidence type="ECO:0000313" key="20">
    <source>
        <dbReference type="Proteomes" id="UP000812440"/>
    </source>
</evidence>
<evidence type="ECO:0000256" key="16">
    <source>
        <dbReference type="RuleBase" id="RU000688"/>
    </source>
</evidence>
<gene>
    <name evidence="19" type="ORF">GDO86_012313</name>
</gene>
<dbReference type="EMBL" id="JAACNH010000008">
    <property type="protein sequence ID" value="KAG8433892.1"/>
    <property type="molecule type" value="Genomic_DNA"/>
</dbReference>
<feature type="transmembrane region" description="Helical" evidence="17">
    <location>
        <begin position="81"/>
        <end position="110"/>
    </location>
</feature>